<proteinExistence type="predicted"/>
<sequence>MGSDGRVRMNRDFVLWAQMDVLECGDDKARDMVNRVLPSEFHLVEVQLFHLVEVQLWLGEAYLLTDGVSLYREWGIECALIPDTGSRRPCYTVYGCFGDDATFMHDNARAH</sequence>
<gene>
    <name evidence="1" type="ORF">QE152_g188</name>
</gene>
<dbReference type="Proteomes" id="UP001458880">
    <property type="component" value="Unassembled WGS sequence"/>
</dbReference>
<organism evidence="1 2">
    <name type="scientific">Popillia japonica</name>
    <name type="common">Japanese beetle</name>
    <dbReference type="NCBI Taxonomy" id="7064"/>
    <lineage>
        <taxon>Eukaryota</taxon>
        <taxon>Metazoa</taxon>
        <taxon>Ecdysozoa</taxon>
        <taxon>Arthropoda</taxon>
        <taxon>Hexapoda</taxon>
        <taxon>Insecta</taxon>
        <taxon>Pterygota</taxon>
        <taxon>Neoptera</taxon>
        <taxon>Endopterygota</taxon>
        <taxon>Coleoptera</taxon>
        <taxon>Polyphaga</taxon>
        <taxon>Scarabaeiformia</taxon>
        <taxon>Scarabaeidae</taxon>
        <taxon>Rutelinae</taxon>
        <taxon>Popillia</taxon>
    </lineage>
</organism>
<reference evidence="1 2" key="1">
    <citation type="journal article" date="2024" name="BMC Genomics">
        <title>De novo assembly and annotation of Popillia japonica's genome with initial clues to its potential as an invasive pest.</title>
        <authorList>
            <person name="Cucini C."/>
            <person name="Boschi S."/>
            <person name="Funari R."/>
            <person name="Cardaioli E."/>
            <person name="Iannotti N."/>
            <person name="Marturano G."/>
            <person name="Paoli F."/>
            <person name="Bruttini M."/>
            <person name="Carapelli A."/>
            <person name="Frati F."/>
            <person name="Nardi F."/>
        </authorList>
    </citation>
    <scope>NUCLEOTIDE SEQUENCE [LARGE SCALE GENOMIC DNA]</scope>
    <source>
        <strain evidence="1">DMR45628</strain>
    </source>
</reference>
<evidence type="ECO:0000313" key="1">
    <source>
        <dbReference type="EMBL" id="KAK9759013.1"/>
    </source>
</evidence>
<comment type="caution">
    <text evidence="1">The sequence shown here is derived from an EMBL/GenBank/DDBJ whole genome shotgun (WGS) entry which is preliminary data.</text>
</comment>
<name>A0AAW1NFC2_POPJA</name>
<dbReference type="AlphaFoldDB" id="A0AAW1NFC2"/>
<dbReference type="EMBL" id="JASPKY010000002">
    <property type="protein sequence ID" value="KAK9759013.1"/>
    <property type="molecule type" value="Genomic_DNA"/>
</dbReference>
<keyword evidence="2" id="KW-1185">Reference proteome</keyword>
<protein>
    <submittedName>
        <fullName evidence="1">Uncharacterized protein</fullName>
    </submittedName>
</protein>
<evidence type="ECO:0000313" key="2">
    <source>
        <dbReference type="Proteomes" id="UP001458880"/>
    </source>
</evidence>
<accession>A0AAW1NFC2</accession>